<reference evidence="3" key="1">
    <citation type="submission" date="2021-01" db="EMBL/GenBank/DDBJ databases">
        <authorList>
            <person name="Corre E."/>
            <person name="Pelletier E."/>
            <person name="Niang G."/>
            <person name="Scheremetjew M."/>
            <person name="Finn R."/>
            <person name="Kale V."/>
            <person name="Holt S."/>
            <person name="Cochrane G."/>
            <person name="Meng A."/>
            <person name="Brown T."/>
            <person name="Cohen L."/>
        </authorList>
    </citation>
    <scope>NUCLEOTIDE SEQUENCE</scope>
    <source>
        <strain evidence="3">308</strain>
    </source>
</reference>
<protein>
    <submittedName>
        <fullName evidence="3">Uncharacterized protein</fullName>
    </submittedName>
</protein>
<dbReference type="AlphaFoldDB" id="A0A6U5JBX0"/>
<evidence type="ECO:0000313" key="2">
    <source>
        <dbReference type="EMBL" id="CAD8894375.1"/>
    </source>
</evidence>
<evidence type="ECO:0000313" key="4">
    <source>
        <dbReference type="EMBL" id="CAD8894378.1"/>
    </source>
</evidence>
<evidence type="ECO:0000313" key="3">
    <source>
        <dbReference type="EMBL" id="CAD8894377.1"/>
    </source>
</evidence>
<organism evidence="3">
    <name type="scientific">Corethron hystrix</name>
    <dbReference type="NCBI Taxonomy" id="216773"/>
    <lineage>
        <taxon>Eukaryota</taxon>
        <taxon>Sar</taxon>
        <taxon>Stramenopiles</taxon>
        <taxon>Ochrophyta</taxon>
        <taxon>Bacillariophyta</taxon>
        <taxon>Coscinodiscophyceae</taxon>
        <taxon>Corethrophycidae</taxon>
        <taxon>Corethrales</taxon>
        <taxon>Corethraceae</taxon>
        <taxon>Corethron</taxon>
    </lineage>
</organism>
<sequence>MGNQESALKENLGGAQEETESRFNVTVSSDLLDDLKNETEEAVQAQSTDNAFEEWRMRNASQLEYLDGEMSSLIGKLTDGITEISYDLKNIEHSFSKSDHLLDRTEKKNLCLHLQRELRNCYTSKDAKSDCSLLSKALAQCVADSIVHS</sequence>
<feature type="region of interest" description="Disordered" evidence="1">
    <location>
        <begin position="1"/>
        <end position="23"/>
    </location>
</feature>
<dbReference type="EMBL" id="HBFR01029671">
    <property type="protein sequence ID" value="CAD8894377.1"/>
    <property type="molecule type" value="Transcribed_RNA"/>
</dbReference>
<evidence type="ECO:0000256" key="1">
    <source>
        <dbReference type="SAM" id="MobiDB-lite"/>
    </source>
</evidence>
<proteinExistence type="predicted"/>
<dbReference type="EMBL" id="HBFR01029672">
    <property type="protein sequence ID" value="CAD8894378.1"/>
    <property type="molecule type" value="Transcribed_RNA"/>
</dbReference>
<gene>
    <name evidence="2" type="ORF">CHYS00102_LOCUS21588</name>
    <name evidence="3" type="ORF">CHYS00102_LOCUS21590</name>
    <name evidence="4" type="ORF">CHYS00102_LOCUS21591</name>
</gene>
<accession>A0A6U5JBX0</accession>
<name>A0A6U5JBX0_9STRA</name>
<dbReference type="EMBL" id="HBFR01029668">
    <property type="protein sequence ID" value="CAD8894375.1"/>
    <property type="molecule type" value="Transcribed_RNA"/>
</dbReference>